<reference evidence="6" key="1">
    <citation type="journal article" date="2014" name="Int. J. Syst. Evol. Microbiol.">
        <title>Complete genome sequence of Corynebacterium casei LMG S-19264T (=DSM 44701T), isolated from a smear-ripened cheese.</title>
        <authorList>
            <consortium name="US DOE Joint Genome Institute (JGI-PGF)"/>
            <person name="Walter F."/>
            <person name="Albersmeier A."/>
            <person name="Kalinowski J."/>
            <person name="Ruckert C."/>
        </authorList>
    </citation>
    <scope>NUCLEOTIDE SEQUENCE</scope>
    <source>
        <strain evidence="6">KCTC 32296</strain>
    </source>
</reference>
<evidence type="ECO:0000313" key="7">
    <source>
        <dbReference type="Proteomes" id="UP000662572"/>
    </source>
</evidence>
<dbReference type="InterPro" id="IPR050572">
    <property type="entry name" value="Fe-S_Ferredoxin"/>
</dbReference>
<dbReference type="GO" id="GO:0051539">
    <property type="term" value="F:4 iron, 4 sulfur cluster binding"/>
    <property type="evidence" value="ECO:0007669"/>
    <property type="project" value="UniProtKB-KW"/>
</dbReference>
<dbReference type="InterPro" id="IPR017900">
    <property type="entry name" value="4Fe4S_Fe_S_CS"/>
</dbReference>
<dbReference type="Proteomes" id="UP000662572">
    <property type="component" value="Unassembled WGS sequence"/>
</dbReference>
<proteinExistence type="predicted"/>
<dbReference type="PANTHER" id="PTHR43687">
    <property type="entry name" value="ADENYLYLSULFATE REDUCTASE, BETA SUBUNIT"/>
    <property type="match status" value="1"/>
</dbReference>
<dbReference type="Gene3D" id="3.30.70.20">
    <property type="match status" value="1"/>
</dbReference>
<feature type="domain" description="4Fe-4S ferredoxin-type" evidence="5">
    <location>
        <begin position="1"/>
        <end position="30"/>
    </location>
</feature>
<evidence type="ECO:0000259" key="5">
    <source>
        <dbReference type="PROSITE" id="PS51379"/>
    </source>
</evidence>
<dbReference type="PROSITE" id="PS51379">
    <property type="entry name" value="4FE4S_FER_2"/>
    <property type="match status" value="2"/>
</dbReference>
<accession>A0A918URX5</accession>
<dbReference type="GO" id="GO:0046872">
    <property type="term" value="F:metal ion binding"/>
    <property type="evidence" value="ECO:0007669"/>
    <property type="project" value="UniProtKB-KW"/>
</dbReference>
<dbReference type="EMBL" id="BMZB01000001">
    <property type="protein sequence ID" value="GGZ30873.1"/>
    <property type="molecule type" value="Genomic_DNA"/>
</dbReference>
<dbReference type="RefSeq" id="WP_189485890.1">
    <property type="nucleotide sequence ID" value="NZ_BMZB01000001.1"/>
</dbReference>
<evidence type="ECO:0000256" key="3">
    <source>
        <dbReference type="ARBA" id="ARBA00023004"/>
    </source>
</evidence>
<comment type="caution">
    <text evidence="6">The sequence shown here is derived from an EMBL/GenBank/DDBJ whole genome shotgun (WGS) entry which is preliminary data.</text>
</comment>
<keyword evidence="3" id="KW-0408">Iron</keyword>
<name>A0A918URX5_9CAUL</name>
<dbReference type="InterPro" id="IPR017896">
    <property type="entry name" value="4Fe4S_Fe-S-bd"/>
</dbReference>
<organism evidence="6 7">
    <name type="scientific">Asticcacaulis endophyticus</name>
    <dbReference type="NCBI Taxonomy" id="1395890"/>
    <lineage>
        <taxon>Bacteria</taxon>
        <taxon>Pseudomonadati</taxon>
        <taxon>Pseudomonadota</taxon>
        <taxon>Alphaproteobacteria</taxon>
        <taxon>Caulobacterales</taxon>
        <taxon>Caulobacteraceae</taxon>
        <taxon>Asticcacaulis</taxon>
    </lineage>
</organism>
<evidence type="ECO:0000256" key="4">
    <source>
        <dbReference type="ARBA" id="ARBA00023014"/>
    </source>
</evidence>
<dbReference type="Pfam" id="PF13237">
    <property type="entry name" value="Fer4_10"/>
    <property type="match status" value="1"/>
</dbReference>
<evidence type="ECO:0000256" key="2">
    <source>
        <dbReference type="ARBA" id="ARBA00022723"/>
    </source>
</evidence>
<dbReference type="PROSITE" id="PS00198">
    <property type="entry name" value="4FE4S_FER_1"/>
    <property type="match status" value="2"/>
</dbReference>
<evidence type="ECO:0000313" key="6">
    <source>
        <dbReference type="EMBL" id="GGZ30873.1"/>
    </source>
</evidence>
<gene>
    <name evidence="6" type="ORF">GCM10011273_16680</name>
</gene>
<sequence>MIADLDPSICNGCGVCVQICPANVFDMGAGTPVIARTDDCQTCFLCELYCETDAIYVDPDCEAPVAVDREQISPLRGKFRRESGWGEQAAEHPNLHWRMDEIFRRAREA</sequence>
<feature type="domain" description="4Fe-4S ferredoxin-type" evidence="5">
    <location>
        <begin position="31"/>
        <end position="60"/>
    </location>
</feature>
<dbReference type="SUPFAM" id="SSF54862">
    <property type="entry name" value="4Fe-4S ferredoxins"/>
    <property type="match status" value="1"/>
</dbReference>
<reference evidence="6" key="2">
    <citation type="submission" date="2020-09" db="EMBL/GenBank/DDBJ databases">
        <authorList>
            <person name="Sun Q."/>
            <person name="Kim S."/>
        </authorList>
    </citation>
    <scope>NUCLEOTIDE SEQUENCE</scope>
    <source>
        <strain evidence="6">KCTC 32296</strain>
    </source>
</reference>
<evidence type="ECO:0000256" key="1">
    <source>
        <dbReference type="ARBA" id="ARBA00022485"/>
    </source>
</evidence>
<keyword evidence="1" id="KW-0004">4Fe-4S</keyword>
<dbReference type="AlphaFoldDB" id="A0A918URX5"/>
<protein>
    <submittedName>
        <fullName evidence="6">4Fe-4S ferredoxin</fullName>
    </submittedName>
</protein>
<keyword evidence="2" id="KW-0479">Metal-binding</keyword>
<dbReference type="PANTHER" id="PTHR43687:SF4">
    <property type="entry name" value="BLR5484 PROTEIN"/>
    <property type="match status" value="1"/>
</dbReference>
<keyword evidence="4" id="KW-0411">Iron-sulfur</keyword>
<keyword evidence="7" id="KW-1185">Reference proteome</keyword>